<dbReference type="VEuPathDB" id="VectorBase:AALB016087"/>
<evidence type="ECO:0000313" key="2">
    <source>
        <dbReference type="Proteomes" id="UP000069272"/>
    </source>
</evidence>
<keyword evidence="2" id="KW-1185">Reference proteome</keyword>
<protein>
    <submittedName>
        <fullName evidence="1">Uncharacterized protein</fullName>
    </submittedName>
</protein>
<sequence length="39" mass="4406">MWREMSGPFRRRRIAGACAINPVCDMSECFSVGIVRVCT</sequence>
<name>A0A3F2YQ58_ANOAL</name>
<reference evidence="1 2" key="1">
    <citation type="journal article" date="2017" name="G3 (Bethesda)">
        <title>The Physical Genome Mapping of Anopheles albimanus Corrected Scaffold Misassemblies and Identified Interarm Rearrangements in Genus Anopheles.</title>
        <authorList>
            <person name="Artemov G.N."/>
            <person name="Peery A.N."/>
            <person name="Jiang X."/>
            <person name="Tu Z."/>
            <person name="Stegniy V.N."/>
            <person name="Sharakhova M.V."/>
            <person name="Sharakhov I.V."/>
        </authorList>
    </citation>
    <scope>NUCLEOTIDE SEQUENCE [LARGE SCALE GENOMIC DNA]</scope>
    <source>
        <strain evidence="1 2">ALBI9_A</strain>
    </source>
</reference>
<dbReference type="AlphaFoldDB" id="A0A3F2YQ58"/>
<organism evidence="1 2">
    <name type="scientific">Anopheles albimanus</name>
    <name type="common">New world malaria mosquito</name>
    <dbReference type="NCBI Taxonomy" id="7167"/>
    <lineage>
        <taxon>Eukaryota</taxon>
        <taxon>Metazoa</taxon>
        <taxon>Ecdysozoa</taxon>
        <taxon>Arthropoda</taxon>
        <taxon>Hexapoda</taxon>
        <taxon>Insecta</taxon>
        <taxon>Pterygota</taxon>
        <taxon>Neoptera</taxon>
        <taxon>Endopterygota</taxon>
        <taxon>Diptera</taxon>
        <taxon>Nematocera</taxon>
        <taxon>Culicoidea</taxon>
        <taxon>Culicidae</taxon>
        <taxon>Anophelinae</taxon>
        <taxon>Anopheles</taxon>
    </lineage>
</organism>
<accession>A0A3F2YQ58</accession>
<proteinExistence type="predicted"/>
<evidence type="ECO:0000313" key="1">
    <source>
        <dbReference type="EnsemblMetazoa" id="AALB016087-PA"/>
    </source>
</evidence>
<dbReference type="Proteomes" id="UP000069272">
    <property type="component" value="Chromosome 2L"/>
</dbReference>
<reference evidence="1" key="2">
    <citation type="submission" date="2022-08" db="UniProtKB">
        <authorList>
            <consortium name="EnsemblMetazoa"/>
        </authorList>
    </citation>
    <scope>IDENTIFICATION</scope>
    <source>
        <strain evidence="1">STECLA/ALBI9_A</strain>
    </source>
</reference>
<dbReference type="EnsemblMetazoa" id="AALB016087-RA">
    <property type="protein sequence ID" value="AALB016087-PA"/>
    <property type="gene ID" value="AALB016087"/>
</dbReference>